<comment type="caution">
    <text evidence="1">The sequence shown here is derived from an EMBL/GenBank/DDBJ whole genome shotgun (WGS) entry which is preliminary data.</text>
</comment>
<gene>
    <name evidence="1" type="ORF">ACCI49_00230</name>
</gene>
<organism evidence="1 2">
    <name type="scientific">Microbulbifer epialgicus</name>
    <dbReference type="NCBI Taxonomy" id="393907"/>
    <lineage>
        <taxon>Bacteria</taxon>
        <taxon>Pseudomonadati</taxon>
        <taxon>Pseudomonadota</taxon>
        <taxon>Gammaproteobacteria</taxon>
        <taxon>Cellvibrionales</taxon>
        <taxon>Microbulbiferaceae</taxon>
        <taxon>Microbulbifer</taxon>
    </lineage>
</organism>
<keyword evidence="2" id="KW-1185">Reference proteome</keyword>
<dbReference type="Proteomes" id="UP001569428">
    <property type="component" value="Unassembled WGS sequence"/>
</dbReference>
<name>A0ABV4NUX6_9GAMM</name>
<dbReference type="EMBL" id="JBGMEK010000001">
    <property type="protein sequence ID" value="MFA0809328.1"/>
    <property type="molecule type" value="Genomic_DNA"/>
</dbReference>
<evidence type="ECO:0000313" key="2">
    <source>
        <dbReference type="Proteomes" id="UP001569428"/>
    </source>
</evidence>
<sequence length="80" mass="8932">MLEEHPEVKRWVLTQGTSKPLTVGTKVRLPDDHDFKSDWPDTYLIVGLIAEGEGNLNISISDSFDNASTDGWQVDDFIAV</sequence>
<protein>
    <submittedName>
        <fullName evidence="1">Uncharacterized protein</fullName>
    </submittedName>
</protein>
<accession>A0ABV4NUX6</accession>
<evidence type="ECO:0000313" key="1">
    <source>
        <dbReference type="EMBL" id="MFA0809328.1"/>
    </source>
</evidence>
<dbReference type="RefSeq" id="WP_371836949.1">
    <property type="nucleotide sequence ID" value="NZ_JBGMEK010000001.1"/>
</dbReference>
<proteinExistence type="predicted"/>
<reference evidence="1 2" key="1">
    <citation type="submission" date="2024-08" db="EMBL/GenBank/DDBJ databases">
        <authorList>
            <person name="Ishaq N."/>
        </authorList>
    </citation>
    <scope>NUCLEOTIDE SEQUENCE [LARGE SCALE GENOMIC DNA]</scope>
    <source>
        <strain evidence="1 2">DSM 18651</strain>
    </source>
</reference>